<name>A0AAV5SFR6_9BILA</name>
<keyword evidence="3" id="KW-1185">Reference proteome</keyword>
<comment type="caution">
    <text evidence="2">The sequence shown here is derived from an EMBL/GenBank/DDBJ whole genome shotgun (WGS) entry which is preliminary data.</text>
</comment>
<dbReference type="EMBL" id="BTSX01000001">
    <property type="protein sequence ID" value="GMS81532.1"/>
    <property type="molecule type" value="Genomic_DNA"/>
</dbReference>
<evidence type="ECO:0000256" key="1">
    <source>
        <dbReference type="SAM" id="Phobius"/>
    </source>
</evidence>
<sequence length="176" mass="19562">QDFFFLKWVTEKSSYIFIIGDSNMFLIGGSATFLCYFCLTISTATMIGQMLIELKNGMNQRSTATKRYQKRADVSLVFHGIVPNMMYVVPAFALGGLYLNSLSMGLDTAARNQTISTASALVFALISTHTVTHSITILAFSPTYRRTIRSILPFPGSTAPRQSIQFLHSITKPLDR</sequence>
<keyword evidence="1" id="KW-1133">Transmembrane helix</keyword>
<evidence type="ECO:0008006" key="4">
    <source>
        <dbReference type="Google" id="ProtNLM"/>
    </source>
</evidence>
<evidence type="ECO:0000313" key="2">
    <source>
        <dbReference type="EMBL" id="GMS81532.1"/>
    </source>
</evidence>
<feature type="non-terminal residue" evidence="2">
    <location>
        <position position="1"/>
    </location>
</feature>
<protein>
    <recommendedName>
        <fullName evidence="4">G protein-coupled receptor</fullName>
    </recommendedName>
</protein>
<dbReference type="Pfam" id="PF10318">
    <property type="entry name" value="7TM_GPCR_Srh"/>
    <property type="match status" value="1"/>
</dbReference>
<feature type="transmembrane region" description="Helical" evidence="1">
    <location>
        <begin position="76"/>
        <end position="98"/>
    </location>
</feature>
<accession>A0AAV5SFR6</accession>
<evidence type="ECO:0000313" key="3">
    <source>
        <dbReference type="Proteomes" id="UP001432027"/>
    </source>
</evidence>
<dbReference type="Proteomes" id="UP001432027">
    <property type="component" value="Unassembled WGS sequence"/>
</dbReference>
<dbReference type="InterPro" id="IPR053220">
    <property type="entry name" value="Nematode_rcpt-like_serp_H"/>
</dbReference>
<organism evidence="2 3">
    <name type="scientific">Pristionchus entomophagus</name>
    <dbReference type="NCBI Taxonomy" id="358040"/>
    <lineage>
        <taxon>Eukaryota</taxon>
        <taxon>Metazoa</taxon>
        <taxon>Ecdysozoa</taxon>
        <taxon>Nematoda</taxon>
        <taxon>Chromadorea</taxon>
        <taxon>Rhabditida</taxon>
        <taxon>Rhabditina</taxon>
        <taxon>Diplogasteromorpha</taxon>
        <taxon>Diplogasteroidea</taxon>
        <taxon>Neodiplogasteridae</taxon>
        <taxon>Pristionchus</taxon>
    </lineage>
</organism>
<reference evidence="2" key="1">
    <citation type="submission" date="2023-10" db="EMBL/GenBank/DDBJ databases">
        <title>Genome assembly of Pristionchus species.</title>
        <authorList>
            <person name="Yoshida K."/>
            <person name="Sommer R.J."/>
        </authorList>
    </citation>
    <scope>NUCLEOTIDE SEQUENCE</scope>
    <source>
        <strain evidence="2">RS0144</strain>
    </source>
</reference>
<feature type="transmembrane region" description="Helical" evidence="1">
    <location>
        <begin position="118"/>
        <end position="140"/>
    </location>
</feature>
<gene>
    <name evidence="2" type="ORF">PENTCL1PPCAC_3707</name>
</gene>
<keyword evidence="1" id="KW-0812">Transmembrane</keyword>
<dbReference type="PANTHER" id="PTHR22941">
    <property type="entry name" value="SERPENTINE RECEPTOR"/>
    <property type="match status" value="1"/>
</dbReference>
<proteinExistence type="predicted"/>
<dbReference type="AlphaFoldDB" id="A0AAV5SFR6"/>
<keyword evidence="1" id="KW-0472">Membrane</keyword>
<dbReference type="InterPro" id="IPR019422">
    <property type="entry name" value="7TM_GPCR_serpentine_rcpt_Srh"/>
</dbReference>
<dbReference type="PANTHER" id="PTHR22941:SF26">
    <property type="entry name" value="SERPENTINE RECEPTOR, CLASS H"/>
    <property type="match status" value="1"/>
</dbReference>